<dbReference type="OrthoDB" id="948250at2"/>
<accession>A0A5B8VBT3</accession>
<dbReference type="AlphaFoldDB" id="A0A5B8VBT3"/>
<dbReference type="Proteomes" id="UP000321533">
    <property type="component" value="Chromosome"/>
</dbReference>
<protein>
    <submittedName>
        <fullName evidence="2">N-acetyltransferase</fullName>
    </submittedName>
</protein>
<dbReference type="CDD" id="cd04301">
    <property type="entry name" value="NAT_SF"/>
    <property type="match status" value="1"/>
</dbReference>
<proteinExistence type="predicted"/>
<organism evidence="2 3">
    <name type="scientific">Panacibacter ginsenosidivorans</name>
    <dbReference type="NCBI Taxonomy" id="1813871"/>
    <lineage>
        <taxon>Bacteria</taxon>
        <taxon>Pseudomonadati</taxon>
        <taxon>Bacteroidota</taxon>
        <taxon>Chitinophagia</taxon>
        <taxon>Chitinophagales</taxon>
        <taxon>Chitinophagaceae</taxon>
        <taxon>Panacibacter</taxon>
    </lineage>
</organism>
<dbReference type="SUPFAM" id="SSF55729">
    <property type="entry name" value="Acyl-CoA N-acyltransferases (Nat)"/>
    <property type="match status" value="1"/>
</dbReference>
<dbReference type="PROSITE" id="PS51186">
    <property type="entry name" value="GNAT"/>
    <property type="match status" value="1"/>
</dbReference>
<dbReference type="RefSeq" id="WP_147191549.1">
    <property type="nucleotide sequence ID" value="NZ_CP042435.1"/>
</dbReference>
<evidence type="ECO:0000313" key="2">
    <source>
        <dbReference type="EMBL" id="QEC68970.1"/>
    </source>
</evidence>
<dbReference type="GO" id="GO:0016747">
    <property type="term" value="F:acyltransferase activity, transferring groups other than amino-acyl groups"/>
    <property type="evidence" value="ECO:0007669"/>
    <property type="project" value="InterPro"/>
</dbReference>
<evidence type="ECO:0000259" key="1">
    <source>
        <dbReference type="PROSITE" id="PS51186"/>
    </source>
</evidence>
<dbReference type="Pfam" id="PF00583">
    <property type="entry name" value="Acetyltransf_1"/>
    <property type="match status" value="1"/>
</dbReference>
<feature type="domain" description="N-acetyltransferase" evidence="1">
    <location>
        <begin position="4"/>
        <end position="174"/>
    </location>
</feature>
<keyword evidence="3" id="KW-1185">Reference proteome</keyword>
<dbReference type="KEGG" id="pgin:FRZ67_17250"/>
<gene>
    <name evidence="2" type="ORF">FRZ67_17250</name>
</gene>
<dbReference type="PANTHER" id="PTHR43617">
    <property type="entry name" value="L-AMINO ACID N-ACETYLTRANSFERASE"/>
    <property type="match status" value="1"/>
</dbReference>
<dbReference type="Gene3D" id="3.40.630.30">
    <property type="match status" value="1"/>
</dbReference>
<name>A0A5B8VBT3_9BACT</name>
<reference evidence="2 3" key="1">
    <citation type="journal article" date="2016" name="Int. J. Syst. Evol. Microbiol.">
        <title>Panacibacter ginsenosidivorans gen. nov., sp. nov., with ginsenoside converting activity isolated from soil of a ginseng field.</title>
        <authorList>
            <person name="Siddiqi M.Z."/>
            <person name="Muhammad Shafi S."/>
            <person name="Choi K.D."/>
            <person name="Im W.T."/>
        </authorList>
    </citation>
    <scope>NUCLEOTIDE SEQUENCE [LARGE SCALE GENOMIC DNA]</scope>
    <source>
        <strain evidence="2 3">Gsoil1550</strain>
    </source>
</reference>
<dbReference type="InterPro" id="IPR000182">
    <property type="entry name" value="GNAT_dom"/>
</dbReference>
<keyword evidence="2" id="KW-0808">Transferase</keyword>
<dbReference type="EMBL" id="CP042435">
    <property type="protein sequence ID" value="QEC68970.1"/>
    <property type="molecule type" value="Genomic_DNA"/>
</dbReference>
<dbReference type="InterPro" id="IPR050276">
    <property type="entry name" value="MshD_Acetyltransferase"/>
</dbReference>
<sequence length="175" mass="20112">MHEIFYRLLGPDDLGEYRRIRINCLEQYPNNFGTTSQEERNSEVLKLDNSISQPDSYNFTIGAFNTDKTLIGICGFLAETRQKTKHRGEVVQMFVDPNYKGQGVGQILLQKTIDKAFSSELIEQIILSAVFENEKAVKLYKRAGFVEYGRLQNYFKSATVYTTQSFFVLNKPGIR</sequence>
<dbReference type="InterPro" id="IPR016181">
    <property type="entry name" value="Acyl_CoA_acyltransferase"/>
</dbReference>
<evidence type="ECO:0000313" key="3">
    <source>
        <dbReference type="Proteomes" id="UP000321533"/>
    </source>
</evidence>